<dbReference type="SUPFAM" id="SSF53756">
    <property type="entry name" value="UDP-Glycosyltransferase/glycogen phosphorylase"/>
    <property type="match status" value="1"/>
</dbReference>
<proteinExistence type="predicted"/>
<dbReference type="PATRIC" id="fig|1121439.3.peg.45"/>
<dbReference type="STRING" id="1121439.dsat_1663"/>
<evidence type="ECO:0000313" key="2">
    <source>
        <dbReference type="Proteomes" id="UP000014975"/>
    </source>
</evidence>
<name>S7THN5_9BACT</name>
<comment type="caution">
    <text evidence="1">The sequence shown here is derived from an EMBL/GenBank/DDBJ whole genome shotgun (WGS) entry which is preliminary data.</text>
</comment>
<evidence type="ECO:0000313" key="1">
    <source>
        <dbReference type="EMBL" id="EPR36135.1"/>
    </source>
</evidence>
<dbReference type="eggNOG" id="COG0438">
    <property type="taxonomic scope" value="Bacteria"/>
</dbReference>
<dbReference type="RefSeq" id="WP_020885549.1">
    <property type="nucleotide sequence ID" value="NZ_ATHI01000001.1"/>
</dbReference>
<dbReference type="EMBL" id="ATHI01000001">
    <property type="protein sequence ID" value="EPR36135.1"/>
    <property type="molecule type" value="Genomic_DNA"/>
</dbReference>
<dbReference type="Proteomes" id="UP000014975">
    <property type="component" value="Unassembled WGS sequence"/>
</dbReference>
<keyword evidence="2" id="KW-1185">Reference proteome</keyword>
<dbReference type="AlphaFoldDB" id="S7THN5"/>
<organism evidence="1 2">
    <name type="scientific">Alkalidesulfovibrio alkalitolerans DSM 16529</name>
    <dbReference type="NCBI Taxonomy" id="1121439"/>
    <lineage>
        <taxon>Bacteria</taxon>
        <taxon>Pseudomonadati</taxon>
        <taxon>Thermodesulfobacteriota</taxon>
        <taxon>Desulfovibrionia</taxon>
        <taxon>Desulfovibrionales</taxon>
        <taxon>Desulfovibrionaceae</taxon>
        <taxon>Alkalidesulfovibrio</taxon>
    </lineage>
</organism>
<sequence>MSAVGPRILMMAVNDPAGTAIALANAVNRFTSAQCRVITLETRYNHGWQKDLHLPDLGPEEMAEVEWLLKTSDIFHFHMTADEDLRIGPFTPRDFMAGKLVVHHHHGHPDYRSDPEKYRCKYRERGRRHILVSTPDLLRHFPEALWMPNTVPLEDPLLRPMGGKPRAPDEAPMLVGHSPTRKDLKNTDEFLAAMAELSARGEPVRLDLIDDAPNVECLRRKRRCHVVFDHLQGYYGVSSLEAMAQGVPAIAGLDEWNRRRIAEFAGTDDLPWVICTPGEIAATLEGLLRDPDRREAIGLASRAFMERSWRGKTIAQRLLDFYES</sequence>
<gene>
    <name evidence="1" type="ORF">dsat_1663</name>
</gene>
<reference evidence="1 2" key="1">
    <citation type="journal article" date="2013" name="Genome Announc.">
        <title>Draft genome sequences for three mercury-methylating, sulfate-reducing bacteria.</title>
        <authorList>
            <person name="Brown S.D."/>
            <person name="Hurt R.A.Jr."/>
            <person name="Gilmour C.C."/>
            <person name="Elias D.A."/>
        </authorList>
    </citation>
    <scope>NUCLEOTIDE SEQUENCE [LARGE SCALE GENOMIC DNA]</scope>
    <source>
        <strain evidence="1 2">DSM 16529</strain>
    </source>
</reference>
<accession>S7THN5</accession>
<evidence type="ECO:0008006" key="3">
    <source>
        <dbReference type="Google" id="ProtNLM"/>
    </source>
</evidence>
<protein>
    <recommendedName>
        <fullName evidence="3">Glycosyl transferase group 1</fullName>
    </recommendedName>
</protein>
<dbReference type="Gene3D" id="3.40.50.2000">
    <property type="entry name" value="Glycogen Phosphorylase B"/>
    <property type="match status" value="1"/>
</dbReference>